<accession>A0ABW3QC02</accession>
<evidence type="ECO:0000313" key="1">
    <source>
        <dbReference type="EMBL" id="MFD1131385.1"/>
    </source>
</evidence>
<comment type="caution">
    <text evidence="1">The sequence shown here is derived from an EMBL/GenBank/DDBJ whole genome shotgun (WGS) entry which is preliminary data.</text>
</comment>
<name>A0ABW3QC02_9BACL</name>
<keyword evidence="2" id="KW-1185">Reference proteome</keyword>
<gene>
    <name evidence="1" type="ORF">ACFQ3J_25015</name>
</gene>
<reference evidence="2" key="1">
    <citation type="journal article" date="2019" name="Int. J. Syst. Evol. Microbiol.">
        <title>The Global Catalogue of Microorganisms (GCM) 10K type strain sequencing project: providing services to taxonomists for standard genome sequencing and annotation.</title>
        <authorList>
            <consortium name="The Broad Institute Genomics Platform"/>
            <consortium name="The Broad Institute Genome Sequencing Center for Infectious Disease"/>
            <person name="Wu L."/>
            <person name="Ma J."/>
        </authorList>
    </citation>
    <scope>NUCLEOTIDE SEQUENCE [LARGE SCALE GENOMIC DNA]</scope>
    <source>
        <strain evidence="2">CCUG 53519</strain>
    </source>
</reference>
<dbReference type="RefSeq" id="WP_090727773.1">
    <property type="nucleotide sequence ID" value="NZ_JBHTKX010000009.1"/>
</dbReference>
<dbReference type="Proteomes" id="UP001597169">
    <property type="component" value="Unassembled WGS sequence"/>
</dbReference>
<organism evidence="1 2">
    <name type="scientific">Paenibacillus provencensis</name>
    <dbReference type="NCBI Taxonomy" id="441151"/>
    <lineage>
        <taxon>Bacteria</taxon>
        <taxon>Bacillati</taxon>
        <taxon>Bacillota</taxon>
        <taxon>Bacilli</taxon>
        <taxon>Bacillales</taxon>
        <taxon>Paenibacillaceae</taxon>
        <taxon>Paenibacillus</taxon>
    </lineage>
</organism>
<proteinExistence type="predicted"/>
<protein>
    <submittedName>
        <fullName evidence="1">Uncharacterized protein</fullName>
    </submittedName>
</protein>
<dbReference type="EMBL" id="JBHTKX010000009">
    <property type="protein sequence ID" value="MFD1131385.1"/>
    <property type="molecule type" value="Genomic_DNA"/>
</dbReference>
<evidence type="ECO:0000313" key="2">
    <source>
        <dbReference type="Proteomes" id="UP001597169"/>
    </source>
</evidence>
<sequence length="65" mass="7405">MKAPKRFLKEAHGVFKVVGLSFKPQTTSNQTQETLSIGFKIGDWDNPINLVPYFIESDHSTPYIH</sequence>